<gene>
    <name evidence="2" type="ORF">E2C01_079999</name>
</gene>
<accession>A0A5B7IS00</accession>
<sequence>METEEDVEKEEKQQQQKPNDGERKRRNWERRDVHNKAGESNVEMWSTSFSAQPKYNSTGEGNEIID</sequence>
<feature type="compositionally biased region" description="Basic and acidic residues" evidence="1">
    <location>
        <begin position="9"/>
        <end position="37"/>
    </location>
</feature>
<evidence type="ECO:0000256" key="1">
    <source>
        <dbReference type="SAM" id="MobiDB-lite"/>
    </source>
</evidence>
<dbReference type="Proteomes" id="UP000324222">
    <property type="component" value="Unassembled WGS sequence"/>
</dbReference>
<dbReference type="EMBL" id="VSRR010067755">
    <property type="protein sequence ID" value="MPC85235.1"/>
    <property type="molecule type" value="Genomic_DNA"/>
</dbReference>
<evidence type="ECO:0000313" key="3">
    <source>
        <dbReference type="Proteomes" id="UP000324222"/>
    </source>
</evidence>
<dbReference type="AlphaFoldDB" id="A0A5B7IS00"/>
<organism evidence="2 3">
    <name type="scientific">Portunus trituberculatus</name>
    <name type="common">Swimming crab</name>
    <name type="synonym">Neptunus trituberculatus</name>
    <dbReference type="NCBI Taxonomy" id="210409"/>
    <lineage>
        <taxon>Eukaryota</taxon>
        <taxon>Metazoa</taxon>
        <taxon>Ecdysozoa</taxon>
        <taxon>Arthropoda</taxon>
        <taxon>Crustacea</taxon>
        <taxon>Multicrustacea</taxon>
        <taxon>Malacostraca</taxon>
        <taxon>Eumalacostraca</taxon>
        <taxon>Eucarida</taxon>
        <taxon>Decapoda</taxon>
        <taxon>Pleocyemata</taxon>
        <taxon>Brachyura</taxon>
        <taxon>Eubrachyura</taxon>
        <taxon>Portunoidea</taxon>
        <taxon>Portunidae</taxon>
        <taxon>Portuninae</taxon>
        <taxon>Portunus</taxon>
    </lineage>
</organism>
<keyword evidence="3" id="KW-1185">Reference proteome</keyword>
<comment type="caution">
    <text evidence="2">The sequence shown here is derived from an EMBL/GenBank/DDBJ whole genome shotgun (WGS) entry which is preliminary data.</text>
</comment>
<protein>
    <submittedName>
        <fullName evidence="2">Uncharacterized protein</fullName>
    </submittedName>
</protein>
<feature type="region of interest" description="Disordered" evidence="1">
    <location>
        <begin position="1"/>
        <end position="66"/>
    </location>
</feature>
<reference evidence="2 3" key="1">
    <citation type="submission" date="2019-05" db="EMBL/GenBank/DDBJ databases">
        <title>Another draft genome of Portunus trituberculatus and its Hox gene families provides insights of decapod evolution.</title>
        <authorList>
            <person name="Jeong J.-H."/>
            <person name="Song I."/>
            <person name="Kim S."/>
            <person name="Choi T."/>
            <person name="Kim D."/>
            <person name="Ryu S."/>
            <person name="Kim W."/>
        </authorList>
    </citation>
    <scope>NUCLEOTIDE SEQUENCE [LARGE SCALE GENOMIC DNA]</scope>
    <source>
        <tissue evidence="2">Muscle</tissue>
    </source>
</reference>
<feature type="compositionally biased region" description="Polar residues" evidence="1">
    <location>
        <begin position="43"/>
        <end position="60"/>
    </location>
</feature>
<proteinExistence type="predicted"/>
<evidence type="ECO:0000313" key="2">
    <source>
        <dbReference type="EMBL" id="MPC85235.1"/>
    </source>
</evidence>
<name>A0A5B7IS00_PORTR</name>